<feature type="region of interest" description="Disordered" evidence="1">
    <location>
        <begin position="74"/>
        <end position="95"/>
    </location>
</feature>
<gene>
    <name evidence="2" type="ORF">MRATA1EN1_LOCUS22381</name>
</gene>
<proteinExistence type="predicted"/>
<name>A0ABN8ZI20_RANTA</name>
<feature type="region of interest" description="Disordered" evidence="1">
    <location>
        <begin position="213"/>
        <end position="233"/>
    </location>
</feature>
<keyword evidence="3" id="KW-1185">Reference proteome</keyword>
<organism evidence="2 3">
    <name type="scientific">Rangifer tarandus platyrhynchus</name>
    <name type="common">Svalbard reindeer</name>
    <dbReference type="NCBI Taxonomy" id="3082113"/>
    <lineage>
        <taxon>Eukaryota</taxon>
        <taxon>Metazoa</taxon>
        <taxon>Chordata</taxon>
        <taxon>Craniata</taxon>
        <taxon>Vertebrata</taxon>
        <taxon>Euteleostomi</taxon>
        <taxon>Mammalia</taxon>
        <taxon>Eutheria</taxon>
        <taxon>Laurasiatheria</taxon>
        <taxon>Artiodactyla</taxon>
        <taxon>Ruminantia</taxon>
        <taxon>Pecora</taxon>
        <taxon>Cervidae</taxon>
        <taxon>Odocoileinae</taxon>
        <taxon>Rangifer</taxon>
    </lineage>
</organism>
<evidence type="ECO:0000313" key="2">
    <source>
        <dbReference type="EMBL" id="CAI9173419.1"/>
    </source>
</evidence>
<dbReference type="PROSITE" id="PS51257">
    <property type="entry name" value="PROKAR_LIPOPROTEIN"/>
    <property type="match status" value="1"/>
</dbReference>
<reference evidence="2" key="1">
    <citation type="submission" date="2023-04" db="EMBL/GenBank/DDBJ databases">
        <authorList>
            <consortium name="ELIXIR-Norway"/>
        </authorList>
    </citation>
    <scope>NUCLEOTIDE SEQUENCE [LARGE SCALE GENOMIC DNA]</scope>
</reference>
<accession>A0ABN8ZI20</accession>
<evidence type="ECO:0000313" key="3">
    <source>
        <dbReference type="Proteomes" id="UP001176941"/>
    </source>
</evidence>
<sequence>MLTRLFPPGLTTLACRLVVQSGESLSLSRPPLLLGNLSPGLPRWVALPFTSGCADEERVPWALAQGGLEHTGAGQAVRHPRSQISAAAGTREKEGRKRAWPGLTCLLEGPSCSVRPGLPTLPCFSLAQKGRAAPKFTADHYRPCGPRGCLCLGCWVPLPYRERPVWCSAGHRNGVSGFGLKSSVLANSWLGGVPGRGAGCACWTSGFPGRERELRQPHLGSQPAGPALQVTPP</sequence>
<evidence type="ECO:0000256" key="1">
    <source>
        <dbReference type="SAM" id="MobiDB-lite"/>
    </source>
</evidence>
<protein>
    <submittedName>
        <fullName evidence="2">Uncharacterized protein</fullName>
    </submittedName>
</protein>
<dbReference type="Proteomes" id="UP001176941">
    <property type="component" value="Chromosome 33"/>
</dbReference>
<dbReference type="EMBL" id="OX459969">
    <property type="protein sequence ID" value="CAI9173419.1"/>
    <property type="molecule type" value="Genomic_DNA"/>
</dbReference>